<dbReference type="GO" id="GO:0046789">
    <property type="term" value="F:host cell surface receptor binding"/>
    <property type="evidence" value="ECO:0007669"/>
    <property type="project" value="InterPro"/>
</dbReference>
<evidence type="ECO:0000256" key="8">
    <source>
        <dbReference type="ARBA" id="ARBA00023180"/>
    </source>
</evidence>
<feature type="compositionally biased region" description="Basic and acidic residues" evidence="10">
    <location>
        <begin position="875"/>
        <end position="899"/>
    </location>
</feature>
<feature type="compositionally biased region" description="Basic and acidic residues" evidence="10">
    <location>
        <begin position="118"/>
        <end position="152"/>
    </location>
</feature>
<dbReference type="InterPro" id="IPR042202">
    <property type="entry name" value="Duffy-ag-bd_sf"/>
</dbReference>
<evidence type="ECO:0000259" key="15">
    <source>
        <dbReference type="Pfam" id="PF12361"/>
    </source>
</evidence>
<evidence type="ECO:0000256" key="7">
    <source>
        <dbReference type="ARBA" id="ARBA00023170"/>
    </source>
</evidence>
<feature type="compositionally biased region" description="Low complexity" evidence="10">
    <location>
        <begin position="818"/>
        <end position="827"/>
    </location>
</feature>
<dbReference type="InterPro" id="IPR021032">
    <property type="entry name" value="Duffy-antigen-binding_N"/>
</dbReference>
<dbReference type="OrthoDB" id="376429at2759"/>
<protein>
    <recommendedName>
        <fullName evidence="9">Erythrocyte-binding protein</fullName>
    </recommendedName>
</protein>
<organism evidence="17 18">
    <name type="scientific">Plasmodium vivax Mauritania I</name>
    <dbReference type="NCBI Taxonomy" id="1035515"/>
    <lineage>
        <taxon>Eukaryota</taxon>
        <taxon>Sar</taxon>
        <taxon>Alveolata</taxon>
        <taxon>Apicomplexa</taxon>
        <taxon>Aconoidasida</taxon>
        <taxon>Haemosporida</taxon>
        <taxon>Plasmodiidae</taxon>
        <taxon>Plasmodium</taxon>
        <taxon>Plasmodium (Plasmodium)</taxon>
    </lineage>
</organism>
<keyword evidence="2 11" id="KW-0812">Transmembrane</keyword>
<feature type="chain" id="PRO_5005323506" description="Erythrocyte-binding protein" evidence="12">
    <location>
        <begin position="23"/>
        <end position="1080"/>
    </location>
</feature>
<comment type="subcellular location">
    <subcellularLocation>
        <location evidence="1">Membrane</location>
        <topology evidence="1">Single-pass type I membrane protein</topology>
    </subcellularLocation>
</comment>
<dbReference type="InterPro" id="IPR021015">
    <property type="entry name" value="Duffy-antigen-binding_C"/>
</dbReference>
<dbReference type="FunFam" id="1.10.1740.170:FF:000001">
    <property type="entry name" value="Erythrocyte binding antigen"/>
    <property type="match status" value="1"/>
</dbReference>
<feature type="compositionally biased region" description="Low complexity" evidence="10">
    <location>
        <begin position="905"/>
        <end position="916"/>
    </location>
</feature>
<evidence type="ECO:0000256" key="11">
    <source>
        <dbReference type="SAM" id="Phobius"/>
    </source>
</evidence>
<accession>A0A0J9TF05</accession>
<feature type="compositionally biased region" description="Polar residues" evidence="10">
    <location>
        <begin position="639"/>
        <end position="652"/>
    </location>
</feature>
<feature type="domain" description="Erythrocyte binding antigen 175 C-terminal" evidence="14">
    <location>
        <begin position="930"/>
        <end position="1009"/>
    </location>
</feature>
<feature type="region of interest" description="Disordered" evidence="10">
    <location>
        <begin position="535"/>
        <end position="916"/>
    </location>
</feature>
<gene>
    <name evidence="17" type="ORF">PVMG_02296</name>
</gene>
<feature type="compositionally biased region" description="Basic and acidic residues" evidence="10">
    <location>
        <begin position="707"/>
        <end position="721"/>
    </location>
</feature>
<evidence type="ECO:0000259" key="16">
    <source>
        <dbReference type="Pfam" id="PF12377"/>
    </source>
</evidence>
<keyword evidence="6" id="KW-1015">Disulfide bond</keyword>
<dbReference type="Pfam" id="PF05424">
    <property type="entry name" value="Duffy_binding"/>
    <property type="match status" value="1"/>
</dbReference>
<dbReference type="EMBL" id="KQ235026">
    <property type="protein sequence ID" value="KMZ94070.1"/>
    <property type="molecule type" value="Genomic_DNA"/>
</dbReference>
<reference evidence="17 18" key="1">
    <citation type="submission" date="2011-08" db="EMBL/GenBank/DDBJ databases">
        <title>The Genome Sequence of Plasmodium vivax Mauritania I.</title>
        <authorList>
            <consortium name="The Broad Institute Genome Sequencing Platform"/>
            <consortium name="The Broad Institute Genome Sequencing Center for Infectious Disease"/>
            <person name="Neafsey D."/>
            <person name="Carlton J."/>
            <person name="Barnwell J."/>
            <person name="Collins W."/>
            <person name="Escalante A."/>
            <person name="Mullikin J."/>
            <person name="Saul A."/>
            <person name="Guigo R."/>
            <person name="Camara F."/>
            <person name="Young S.K."/>
            <person name="Zeng Q."/>
            <person name="Gargeya S."/>
            <person name="Fitzgerald M."/>
            <person name="Haas B."/>
            <person name="Abouelleil A."/>
            <person name="Alvarado L."/>
            <person name="Arachchi H.M."/>
            <person name="Berlin A."/>
            <person name="Brown A."/>
            <person name="Chapman S.B."/>
            <person name="Chen Z."/>
            <person name="Dunbar C."/>
            <person name="Freedman E."/>
            <person name="Gearin G."/>
            <person name="Gellesch M."/>
            <person name="Goldberg J."/>
            <person name="Griggs A."/>
            <person name="Gujja S."/>
            <person name="Heiman D."/>
            <person name="Howarth C."/>
            <person name="Larson L."/>
            <person name="Lui A."/>
            <person name="MacDonald P.J.P."/>
            <person name="Montmayeur A."/>
            <person name="Murphy C."/>
            <person name="Neiman D."/>
            <person name="Pearson M."/>
            <person name="Priest M."/>
            <person name="Roberts A."/>
            <person name="Saif S."/>
            <person name="Shea T."/>
            <person name="Shenoy N."/>
            <person name="Sisk P."/>
            <person name="Stolte C."/>
            <person name="Sykes S."/>
            <person name="Wortman J."/>
            <person name="Nusbaum C."/>
            <person name="Birren B."/>
        </authorList>
    </citation>
    <scope>NUCLEOTIDE SEQUENCE [LARGE SCALE GENOMIC DNA]</scope>
    <source>
        <strain evidence="17 18">Mauritania I</strain>
    </source>
</reference>
<dbReference type="Pfam" id="PF12361">
    <property type="entry name" value="DBP"/>
    <property type="match status" value="1"/>
</dbReference>
<sequence>MKGKNRSLFVLLVLLLLHKVNNVLLERTIETLLECKNEYVKGENGYKLAKGHHCVEEDNLERWLQGTNERRSEENIKYKYGVTELKIKYAQMNGKRSSRILKESIYGAHNFGGNSYMEGKDGGDKTGEEKDGGDKTGEEKDGEHKTDSKTDNGKGANNLVMLDYETSSNGQPAGTLDNVLEFVTGHEGNSRKNSSNGGNPYDIDHKKTISSAIINHAFLQNTVMKNCNYKRKRRERDWDCNTKKDVCIPDRRYQLCMKELTNLVNNTDTNFHRDITFRKLYLKRKLIYDAAVEGDLLLKLNNYRYNKDFCKDIRWSLGDFGDIIMGTDMEGIGYSKVVENNLRSIFGTGEKAQQHRKQWWNESKAQIWTAMMYSVKKRLKGNFIWICKLNVAVNIEPQIYRWIREWGRDYVSELPTEVQKLKEKCDGKINYTDKKVCKVPPCQNACKSYDQWITRKKNQWDVLSNKFKSVKNAEKVQTAGIVTPYDILKQELDEFNEVAFENEINKRDGAYIELCVCSVEEAKKNTQEVVTNVDNAAKSQATNSNPISQPVDSSKAEKVPGDSTHGNVNSGQDSSTTGKAVTGDGQNGNQTPAESDVQRSDIAESVSAKNVDPQKSVSERSDDTASVTGIAEAGKENLGASNSRPSESTVEANSPGDDTVNSASIPVVSGENPLVTPYNGLRHSKDNSDSDGPAESMANPDSNSKGETGKGQDNDMAKATKDSSNSSDGTSSATGDTTDAVDREINKGVPEDRDKTVGSKDGGGEDNSANKDAATVVGEDRIRENSAGGSTNDRSKNDTEKNGASTPDSKQSEDATALSKTESLESTESGDRTTNDTTNSLENKNGGKEKDLQKHDFKSNDTPNEEPNSDQTTDVEGHDRDSIKNDKAERRKHMNKDTFTKNTNSHHLNSNNNLSNGKLDIKEYKYRDVKATRENIILMSSVRKCNNNISLEYCNSVEDKISSNTCSREKSKNLCCSISDFCLNYFDVYSYEYLSCMKKEFEDPSYKCFTKGGFKDKTYFAAAGALLILLLLIASRKMIKNDSEEATFNEFEEYCDNIHRIPLMPNNIEHMQPSTPLDYS</sequence>
<dbReference type="InterPro" id="IPR043057">
    <property type="entry name" value="EBA-175_C_sf"/>
</dbReference>
<evidence type="ECO:0000256" key="5">
    <source>
        <dbReference type="ARBA" id="ARBA00023136"/>
    </source>
</evidence>
<dbReference type="Proteomes" id="UP000053776">
    <property type="component" value="Unassembled WGS sequence"/>
</dbReference>
<evidence type="ECO:0000256" key="6">
    <source>
        <dbReference type="ARBA" id="ARBA00023157"/>
    </source>
</evidence>
<dbReference type="Pfam" id="PF11556">
    <property type="entry name" value="EBA-175_VI"/>
    <property type="match status" value="1"/>
</dbReference>
<feature type="compositionally biased region" description="Polar residues" evidence="10">
    <location>
        <begin position="564"/>
        <end position="579"/>
    </location>
</feature>
<dbReference type="InterPro" id="IPR008602">
    <property type="entry name" value="Duffy-antigen-binding"/>
</dbReference>
<dbReference type="InterPro" id="IPR021620">
    <property type="entry name" value="EBA-175_C"/>
</dbReference>
<evidence type="ECO:0000313" key="18">
    <source>
        <dbReference type="Proteomes" id="UP000053776"/>
    </source>
</evidence>
<feature type="compositionally biased region" description="Low complexity" evidence="10">
    <location>
        <begin position="722"/>
        <end position="738"/>
    </location>
</feature>
<feature type="domain" description="Duffy-antigen binding" evidence="13">
    <location>
        <begin position="245"/>
        <end position="415"/>
    </location>
</feature>
<evidence type="ECO:0000256" key="4">
    <source>
        <dbReference type="ARBA" id="ARBA00022989"/>
    </source>
</evidence>
<keyword evidence="5 11" id="KW-0472">Membrane</keyword>
<evidence type="ECO:0000313" key="17">
    <source>
        <dbReference type="EMBL" id="KMZ94070.1"/>
    </source>
</evidence>
<evidence type="ECO:0000256" key="2">
    <source>
        <dbReference type="ARBA" id="ARBA00022692"/>
    </source>
</evidence>
<evidence type="ECO:0000256" key="10">
    <source>
        <dbReference type="SAM" id="MobiDB-lite"/>
    </source>
</evidence>
<evidence type="ECO:0000256" key="3">
    <source>
        <dbReference type="ARBA" id="ARBA00022729"/>
    </source>
</evidence>
<dbReference type="SUPFAM" id="SSF140924">
    <property type="entry name" value="Duffy binding domain-like"/>
    <property type="match status" value="1"/>
</dbReference>
<dbReference type="Gene3D" id="1.20.1310.20">
    <property type="entry name" value="Duffy-antigen binding domain"/>
    <property type="match status" value="1"/>
</dbReference>
<dbReference type="Pfam" id="PF12377">
    <property type="entry name" value="DuffyBP_N"/>
    <property type="match status" value="1"/>
</dbReference>
<evidence type="ECO:0000256" key="1">
    <source>
        <dbReference type="ARBA" id="ARBA00004479"/>
    </source>
</evidence>
<dbReference type="Gene3D" id="1.10.1740.170">
    <property type="entry name" value="Erythrocyte binding antigen 175 region VI"/>
    <property type="match status" value="1"/>
</dbReference>
<keyword evidence="7 17" id="KW-0675">Receptor</keyword>
<dbReference type="GO" id="GO:0016020">
    <property type="term" value="C:membrane"/>
    <property type="evidence" value="ECO:0007669"/>
    <property type="project" value="UniProtKB-SubCell"/>
</dbReference>
<evidence type="ECO:0000259" key="13">
    <source>
        <dbReference type="Pfam" id="PF05424"/>
    </source>
</evidence>
<keyword evidence="3 12" id="KW-0732">Signal</keyword>
<feature type="domain" description="Duffy-antigen binding N-terminal" evidence="16">
    <location>
        <begin position="138"/>
        <end position="202"/>
    </location>
</feature>
<dbReference type="AlphaFoldDB" id="A0A0J9TF05"/>
<keyword evidence="4 11" id="KW-1133">Transmembrane helix</keyword>
<evidence type="ECO:0000259" key="14">
    <source>
        <dbReference type="Pfam" id="PF11556"/>
    </source>
</evidence>
<feature type="region of interest" description="Disordered" evidence="10">
    <location>
        <begin position="112"/>
        <end position="156"/>
    </location>
</feature>
<evidence type="ECO:0000256" key="12">
    <source>
        <dbReference type="SAM" id="SignalP"/>
    </source>
</evidence>
<name>A0A0J9TF05_PLAVI</name>
<feature type="compositionally biased region" description="Basic and acidic residues" evidence="10">
    <location>
        <begin position="845"/>
        <end position="859"/>
    </location>
</feature>
<keyword evidence="8" id="KW-0325">Glycoprotein</keyword>
<feature type="compositionally biased region" description="Polar residues" evidence="10">
    <location>
        <begin position="535"/>
        <end position="552"/>
    </location>
</feature>
<dbReference type="Gene3D" id="1.20.58.830">
    <property type="match status" value="1"/>
</dbReference>
<proteinExistence type="predicted"/>
<feature type="signal peptide" evidence="12">
    <location>
        <begin position="1"/>
        <end position="22"/>
    </location>
</feature>
<feature type="domain" description="Duffy-antigen binding C-terminal" evidence="15">
    <location>
        <begin position="556"/>
        <end position="859"/>
    </location>
</feature>
<evidence type="ECO:0000256" key="9">
    <source>
        <dbReference type="ARBA" id="ARBA00081768"/>
    </source>
</evidence>
<feature type="compositionally biased region" description="Basic and acidic residues" evidence="10">
    <location>
        <begin position="740"/>
        <end position="758"/>
    </location>
</feature>
<dbReference type="FunFam" id="1.20.58.830:FF:000024">
    <property type="entry name" value="Duffy receptor"/>
    <property type="match status" value="1"/>
</dbReference>
<feature type="transmembrane region" description="Helical" evidence="11">
    <location>
        <begin position="1018"/>
        <end position="1034"/>
    </location>
</feature>